<dbReference type="Proteomes" id="UP001558613">
    <property type="component" value="Unassembled WGS sequence"/>
</dbReference>
<evidence type="ECO:0000313" key="2">
    <source>
        <dbReference type="Proteomes" id="UP001558613"/>
    </source>
</evidence>
<comment type="caution">
    <text evidence="1">The sequence shown here is derived from an EMBL/GenBank/DDBJ whole genome shotgun (WGS) entry which is preliminary data.</text>
</comment>
<reference evidence="1 2" key="1">
    <citation type="submission" date="2023-09" db="EMBL/GenBank/DDBJ databases">
        <authorList>
            <person name="Wang M."/>
        </authorList>
    </citation>
    <scope>NUCLEOTIDE SEQUENCE [LARGE SCALE GENOMIC DNA]</scope>
    <source>
        <strain evidence="1">GT-2023</strain>
        <tissue evidence="1">Liver</tissue>
    </source>
</reference>
<sequence>MKKFEEISQEESFHVQVDETSLLTLEFALQKQVVQSPDKVCVMSDLKTASQWCIENSGVLLGSVASVQYTVHG</sequence>
<keyword evidence="2" id="KW-1185">Reference proteome</keyword>
<accession>A0ABR3NJX9</accession>
<proteinExistence type="predicted"/>
<gene>
    <name evidence="1" type="ORF">QQF64_023897</name>
</gene>
<evidence type="ECO:0000313" key="1">
    <source>
        <dbReference type="EMBL" id="KAL1277224.1"/>
    </source>
</evidence>
<name>A0ABR3NJX9_9TELE</name>
<protein>
    <submittedName>
        <fullName evidence="1">Uncharacterized protein</fullName>
    </submittedName>
</protein>
<dbReference type="EMBL" id="JAYMGO010000003">
    <property type="protein sequence ID" value="KAL1277224.1"/>
    <property type="molecule type" value="Genomic_DNA"/>
</dbReference>
<organism evidence="1 2">
    <name type="scientific">Cirrhinus molitorella</name>
    <name type="common">mud carp</name>
    <dbReference type="NCBI Taxonomy" id="172907"/>
    <lineage>
        <taxon>Eukaryota</taxon>
        <taxon>Metazoa</taxon>
        <taxon>Chordata</taxon>
        <taxon>Craniata</taxon>
        <taxon>Vertebrata</taxon>
        <taxon>Euteleostomi</taxon>
        <taxon>Actinopterygii</taxon>
        <taxon>Neopterygii</taxon>
        <taxon>Teleostei</taxon>
        <taxon>Ostariophysi</taxon>
        <taxon>Cypriniformes</taxon>
        <taxon>Cyprinidae</taxon>
        <taxon>Labeoninae</taxon>
        <taxon>Labeonini</taxon>
        <taxon>Cirrhinus</taxon>
    </lineage>
</organism>